<dbReference type="PANTHER" id="PTHR44019:SF8">
    <property type="entry name" value="POC1 CENTRIOLAR PROTEIN HOMOLOG"/>
    <property type="match status" value="1"/>
</dbReference>
<name>A0A6A4GCC6_9AGAR</name>
<proteinExistence type="predicted"/>
<accession>A0A6A4GCC6</accession>
<protein>
    <submittedName>
        <fullName evidence="3">WD40 repeat-like protein</fullName>
    </submittedName>
</protein>
<dbReference type="Pfam" id="PF00400">
    <property type="entry name" value="WD40"/>
    <property type="match status" value="1"/>
</dbReference>
<organism evidence="3 4">
    <name type="scientific">Gymnopus androsaceus JB14</name>
    <dbReference type="NCBI Taxonomy" id="1447944"/>
    <lineage>
        <taxon>Eukaryota</taxon>
        <taxon>Fungi</taxon>
        <taxon>Dikarya</taxon>
        <taxon>Basidiomycota</taxon>
        <taxon>Agaricomycotina</taxon>
        <taxon>Agaricomycetes</taxon>
        <taxon>Agaricomycetidae</taxon>
        <taxon>Agaricales</taxon>
        <taxon>Marasmiineae</taxon>
        <taxon>Omphalotaceae</taxon>
        <taxon>Gymnopus</taxon>
    </lineage>
</organism>
<sequence length="327" mass="35639">MDSSKYEHLSTLQGAQDAVLSVSFSPDGKFVAATGFNGVCVWDMKTFSSVALPFTFSPQKTARDVFPISGWLYFKTNSQHVLLLGSLDGDIHAWDWNADRNVGALLAPQSPAQQVMSMDLYQTEIDVGHRARIAAAFSDGSILLWTLSADGEFRHKYTVKLDSSFLPKAVRFDAATRNLYVFSMNGGKITLLDHATGGVIWTKTRGPEVMGSVSIDRSSAHFVAHTGRDFQLFELSSLNHIRTYRGPSPVVLFPKQVAFAENDAKIVGGTDKGKAVVYDSQLGTVVQILEYPKGGLVQPVSVSFLHDGHYIAIAGSSSQQPSDVILF</sequence>
<dbReference type="SMART" id="SM00320">
    <property type="entry name" value="WD40"/>
    <property type="match status" value="3"/>
</dbReference>
<dbReference type="InterPro" id="IPR050505">
    <property type="entry name" value="WDR55/POC1"/>
</dbReference>
<dbReference type="InterPro" id="IPR001680">
    <property type="entry name" value="WD40_rpt"/>
</dbReference>
<evidence type="ECO:0000256" key="2">
    <source>
        <dbReference type="ARBA" id="ARBA00022737"/>
    </source>
</evidence>
<keyword evidence="4" id="KW-1185">Reference proteome</keyword>
<dbReference type="InterPro" id="IPR036322">
    <property type="entry name" value="WD40_repeat_dom_sf"/>
</dbReference>
<feature type="non-terminal residue" evidence="3">
    <location>
        <position position="327"/>
    </location>
</feature>
<keyword evidence="1" id="KW-0853">WD repeat</keyword>
<dbReference type="SUPFAM" id="SSF50978">
    <property type="entry name" value="WD40 repeat-like"/>
    <property type="match status" value="1"/>
</dbReference>
<evidence type="ECO:0000313" key="3">
    <source>
        <dbReference type="EMBL" id="KAE9383058.1"/>
    </source>
</evidence>
<dbReference type="AlphaFoldDB" id="A0A6A4GCC6"/>
<evidence type="ECO:0000313" key="4">
    <source>
        <dbReference type="Proteomes" id="UP000799118"/>
    </source>
</evidence>
<dbReference type="Proteomes" id="UP000799118">
    <property type="component" value="Unassembled WGS sequence"/>
</dbReference>
<dbReference type="PANTHER" id="PTHR44019">
    <property type="entry name" value="WD REPEAT-CONTAINING PROTEIN 55"/>
    <property type="match status" value="1"/>
</dbReference>
<dbReference type="Gene3D" id="2.130.10.10">
    <property type="entry name" value="YVTN repeat-like/Quinoprotein amine dehydrogenase"/>
    <property type="match status" value="2"/>
</dbReference>
<reference evidence="3" key="1">
    <citation type="journal article" date="2019" name="Environ. Microbiol.">
        <title>Fungal ecological strategies reflected in gene transcription - a case study of two litter decomposers.</title>
        <authorList>
            <person name="Barbi F."/>
            <person name="Kohler A."/>
            <person name="Barry K."/>
            <person name="Baskaran P."/>
            <person name="Daum C."/>
            <person name="Fauchery L."/>
            <person name="Ihrmark K."/>
            <person name="Kuo A."/>
            <person name="LaButti K."/>
            <person name="Lipzen A."/>
            <person name="Morin E."/>
            <person name="Grigoriev I.V."/>
            <person name="Henrissat B."/>
            <person name="Lindahl B."/>
            <person name="Martin F."/>
        </authorList>
    </citation>
    <scope>NUCLEOTIDE SEQUENCE</scope>
    <source>
        <strain evidence="3">JB14</strain>
    </source>
</reference>
<gene>
    <name evidence="3" type="ORF">BT96DRAFT_801687</name>
</gene>
<dbReference type="EMBL" id="ML770733">
    <property type="protein sequence ID" value="KAE9383058.1"/>
    <property type="molecule type" value="Genomic_DNA"/>
</dbReference>
<dbReference type="OrthoDB" id="3238562at2759"/>
<keyword evidence="2" id="KW-0677">Repeat</keyword>
<evidence type="ECO:0000256" key="1">
    <source>
        <dbReference type="ARBA" id="ARBA00022574"/>
    </source>
</evidence>
<dbReference type="InterPro" id="IPR015943">
    <property type="entry name" value="WD40/YVTN_repeat-like_dom_sf"/>
</dbReference>